<reference evidence="10" key="1">
    <citation type="submission" date="2023-07" db="EMBL/GenBank/DDBJ databases">
        <title>Molecular identification of indigenous halophilic bacteria isolated from red sea cost, biodegradation of synthetic dyes and assessment of degraded metabolite toxicity.</title>
        <authorList>
            <person name="Chaieb K."/>
            <person name="Altayb H.N."/>
        </authorList>
    </citation>
    <scope>NUCLEOTIDE SEQUENCE [LARGE SCALE GENOMIC DNA]</scope>
    <source>
        <strain evidence="10">K20</strain>
    </source>
</reference>
<evidence type="ECO:0000256" key="8">
    <source>
        <dbReference type="HAMAP-Rule" id="MF_01088"/>
    </source>
</evidence>
<keyword evidence="10" id="KW-1185">Reference proteome</keyword>
<comment type="caution">
    <text evidence="9">The sequence shown here is derived from an EMBL/GenBank/DDBJ whole genome shotgun (WGS) entry which is preliminary data.</text>
</comment>
<keyword evidence="4" id="KW-0997">Cell inner membrane</keyword>
<evidence type="ECO:0000256" key="2">
    <source>
        <dbReference type="ARBA" id="ARBA00009803"/>
    </source>
</evidence>
<comment type="similarity">
    <text evidence="2 8">Belongs to the universal stress protein B family.</text>
</comment>
<keyword evidence="7 8" id="KW-0472">Membrane</keyword>
<gene>
    <name evidence="8 9" type="primary">uspB</name>
    <name evidence="9" type="ORF">LDJ79_02675</name>
</gene>
<comment type="subcellular location">
    <subcellularLocation>
        <location evidence="1">Cell inner membrane</location>
        <topology evidence="1">Multi-pass membrane protein</topology>
    </subcellularLocation>
    <subcellularLocation>
        <location evidence="8">Cell membrane</location>
        <topology evidence="8">Multi-pass membrane protein</topology>
    </subcellularLocation>
</comment>
<evidence type="ECO:0000256" key="3">
    <source>
        <dbReference type="ARBA" id="ARBA00022475"/>
    </source>
</evidence>
<proteinExistence type="inferred from homology"/>
<evidence type="ECO:0000313" key="9">
    <source>
        <dbReference type="EMBL" id="MCA2014998.1"/>
    </source>
</evidence>
<feature type="transmembrane region" description="Helical" evidence="8">
    <location>
        <begin position="89"/>
        <end position="106"/>
    </location>
</feature>
<dbReference type="NCBIfam" id="NF003435">
    <property type="entry name" value="PRK04960.1"/>
    <property type="match status" value="1"/>
</dbReference>
<evidence type="ECO:0000256" key="1">
    <source>
        <dbReference type="ARBA" id="ARBA00004429"/>
    </source>
</evidence>
<evidence type="ECO:0000256" key="4">
    <source>
        <dbReference type="ARBA" id="ARBA00022519"/>
    </source>
</evidence>
<evidence type="ECO:0000256" key="7">
    <source>
        <dbReference type="ARBA" id="ARBA00023136"/>
    </source>
</evidence>
<evidence type="ECO:0000256" key="5">
    <source>
        <dbReference type="ARBA" id="ARBA00022692"/>
    </source>
</evidence>
<evidence type="ECO:0000256" key="6">
    <source>
        <dbReference type="ARBA" id="ARBA00022989"/>
    </source>
</evidence>
<dbReference type="Pfam" id="PF10625">
    <property type="entry name" value="UspB"/>
    <property type="match status" value="1"/>
</dbReference>
<keyword evidence="6 8" id="KW-1133">Transmembrane helix</keyword>
<organism evidence="9 10">
    <name type="scientific">Vibrio tritonius</name>
    <dbReference type="NCBI Taxonomy" id="1435069"/>
    <lineage>
        <taxon>Bacteria</taxon>
        <taxon>Pseudomonadati</taxon>
        <taxon>Pseudomonadota</taxon>
        <taxon>Gammaproteobacteria</taxon>
        <taxon>Vibrionales</taxon>
        <taxon>Vibrionaceae</taxon>
        <taxon>Vibrio</taxon>
    </lineage>
</organism>
<dbReference type="InterPro" id="IPR019598">
    <property type="entry name" value="Universal_stress_protein_B"/>
</dbReference>
<name>A0ABS7YI28_9VIBR</name>
<evidence type="ECO:0000313" key="10">
    <source>
        <dbReference type="Proteomes" id="UP001199044"/>
    </source>
</evidence>
<keyword evidence="3 8" id="KW-1003">Cell membrane</keyword>
<keyword evidence="5 8" id="KW-0812">Transmembrane</keyword>
<accession>A0ABS7YI28</accession>
<feature type="transmembrane region" description="Helical" evidence="8">
    <location>
        <begin position="6"/>
        <end position="24"/>
    </location>
</feature>
<dbReference type="Proteomes" id="UP001199044">
    <property type="component" value="Unassembled WGS sequence"/>
</dbReference>
<sequence>MINGDTILFALLIVTLINLARYFSALRSLLYIMRDAHPLLYQQVDGRGFFSTQGNWTKQVRLYHYIKSKEYHHHHDELFMAKCDRVRELFILCITLLVVTTAAAIIL</sequence>
<dbReference type="HAMAP" id="MF_01088">
    <property type="entry name" value="UspB"/>
    <property type="match status" value="1"/>
</dbReference>
<protein>
    <recommendedName>
        <fullName evidence="8">Universal stress protein B homolog</fullName>
    </recommendedName>
</protein>
<dbReference type="EMBL" id="JAIWIU010000014">
    <property type="protein sequence ID" value="MCA2014998.1"/>
    <property type="molecule type" value="Genomic_DNA"/>
</dbReference>
<dbReference type="RefSeq" id="WP_068715739.1">
    <property type="nucleotide sequence ID" value="NZ_AP014635.1"/>
</dbReference>